<reference evidence="10 11" key="1">
    <citation type="submission" date="2015-03" db="EMBL/GenBank/DDBJ databases">
        <title>Caedibacter varicaedens, whole genome shotgun sequence.</title>
        <authorList>
            <person name="Suzuki H."/>
            <person name="Dapper A.L."/>
            <person name="Gibson A.K."/>
            <person name="Jackson C."/>
            <person name="Lee H."/>
            <person name="Pejaver V.R."/>
            <person name="Doak T."/>
            <person name="Lynch M."/>
        </authorList>
    </citation>
    <scope>NUCLEOTIDE SEQUENCE [LARGE SCALE GENOMIC DNA]</scope>
</reference>
<keyword evidence="4" id="KW-0997">Cell inner membrane</keyword>
<dbReference type="GO" id="GO:0015173">
    <property type="term" value="F:aromatic amino acid transmembrane transporter activity"/>
    <property type="evidence" value="ECO:0007669"/>
    <property type="project" value="InterPro"/>
</dbReference>
<keyword evidence="3" id="KW-1003">Cell membrane</keyword>
<feature type="transmembrane region" description="Helical" evidence="9">
    <location>
        <begin position="344"/>
        <end position="364"/>
    </location>
</feature>
<dbReference type="InterPro" id="IPR018227">
    <property type="entry name" value="Amino_acid_transport_2"/>
</dbReference>
<dbReference type="AlphaFoldDB" id="A0A0K8MDR1"/>
<dbReference type="GO" id="GO:0005886">
    <property type="term" value="C:plasma membrane"/>
    <property type="evidence" value="ECO:0007669"/>
    <property type="project" value="UniProtKB-SubCell"/>
</dbReference>
<dbReference type="STRING" id="1629334.Cva_01276"/>
<proteinExistence type="predicted"/>
<keyword evidence="7 9" id="KW-1133">Transmembrane helix</keyword>
<organism evidence="10 11">
    <name type="scientific">Caedimonas varicaedens</name>
    <dbReference type="NCBI Taxonomy" id="1629334"/>
    <lineage>
        <taxon>Bacteria</taxon>
        <taxon>Pseudomonadati</taxon>
        <taxon>Pseudomonadota</taxon>
        <taxon>Alphaproteobacteria</taxon>
        <taxon>Holosporales</taxon>
        <taxon>Caedimonadaceae</taxon>
        <taxon>Caedimonas</taxon>
    </lineage>
</organism>
<dbReference type="InterPro" id="IPR013059">
    <property type="entry name" value="Trp_tyr_transpt"/>
</dbReference>
<evidence type="ECO:0000256" key="9">
    <source>
        <dbReference type="SAM" id="Phobius"/>
    </source>
</evidence>
<accession>A0A0K8MDR1</accession>
<feature type="transmembrane region" description="Helical" evidence="9">
    <location>
        <begin position="119"/>
        <end position="140"/>
    </location>
</feature>
<feature type="transmembrane region" description="Helical" evidence="9">
    <location>
        <begin position="220"/>
        <end position="243"/>
    </location>
</feature>
<dbReference type="Gene3D" id="1.20.1740.10">
    <property type="entry name" value="Amino acid/polyamine transporter I"/>
    <property type="match status" value="1"/>
</dbReference>
<protein>
    <submittedName>
        <fullName evidence="10">Tyrosine-specific transport protein</fullName>
    </submittedName>
</protein>
<keyword evidence="2" id="KW-0813">Transport</keyword>
<evidence type="ECO:0000256" key="8">
    <source>
        <dbReference type="ARBA" id="ARBA00023136"/>
    </source>
</evidence>
<sequence>MKKVILSACLVAGTSVGAGMIALPMALCKIGILPTIILILGVWFFMYVSGILGIELNLRAGRGLPLGKLARLYSGPIASSIGTISLILLIYALLCAYLYGGASILQSFLASHVGWSLELKSIVLVYAFLLGLLLIFPVGSILQVNRILFTILLVFFSLLVCGLLYKIELSHLPLLDHSATNLRSWTEAIPVLFTSYGFQVIFHTLTNFCDKNPVILKRSIFWGSLIPAIVYIIWTISTLGVLYRYAPQEYQQLLAGKLEVGQFIQALAQTASWPLVQILASVISILAIMKSSIGVGLGLFEAWQEQFNIRRPDKSILLNIVCVTLTLVPPLIIALFVPQLFLKALSFAGMVLVIIALLLPLWLIHQPKAQQIKAFYTLVEHRGLQLVCLGFGLLVILCEMTNMLVWRG</sequence>
<dbReference type="PANTHER" id="PTHR46997:SF2">
    <property type="entry name" value="TYROSINE-SPECIFIC TRANSPORT SYSTEM"/>
    <property type="match status" value="1"/>
</dbReference>
<dbReference type="Proteomes" id="UP000036771">
    <property type="component" value="Unassembled WGS sequence"/>
</dbReference>
<feature type="transmembrane region" description="Helical" evidence="9">
    <location>
        <begin position="315"/>
        <end position="338"/>
    </location>
</feature>
<gene>
    <name evidence="10" type="primary">tyrP_1</name>
    <name evidence="10" type="ORF">Cva_01276</name>
</gene>
<dbReference type="PRINTS" id="PR00166">
    <property type="entry name" value="AROAAPRMEASE"/>
</dbReference>
<evidence type="ECO:0000313" key="11">
    <source>
        <dbReference type="Proteomes" id="UP000036771"/>
    </source>
</evidence>
<feature type="transmembrane region" description="Helical" evidence="9">
    <location>
        <begin position="187"/>
        <end position="208"/>
    </location>
</feature>
<evidence type="ECO:0000256" key="5">
    <source>
        <dbReference type="ARBA" id="ARBA00022692"/>
    </source>
</evidence>
<feature type="transmembrane region" description="Helical" evidence="9">
    <location>
        <begin position="77"/>
        <end position="99"/>
    </location>
</feature>
<comment type="subcellular location">
    <subcellularLocation>
        <location evidence="1">Cell inner membrane</location>
        <topology evidence="1">Multi-pass membrane protein</topology>
    </subcellularLocation>
</comment>
<keyword evidence="8 9" id="KW-0472">Membrane</keyword>
<dbReference type="EMBL" id="BBVC01000071">
    <property type="protein sequence ID" value="GAO98612.1"/>
    <property type="molecule type" value="Genomic_DNA"/>
</dbReference>
<keyword evidence="5 9" id="KW-0812">Transmembrane</keyword>
<dbReference type="GO" id="GO:0003333">
    <property type="term" value="P:amino acid transmembrane transport"/>
    <property type="evidence" value="ECO:0007669"/>
    <property type="project" value="InterPro"/>
</dbReference>
<evidence type="ECO:0000256" key="1">
    <source>
        <dbReference type="ARBA" id="ARBA00004429"/>
    </source>
</evidence>
<dbReference type="Pfam" id="PF03222">
    <property type="entry name" value="Trp_Tyr_perm"/>
    <property type="match status" value="1"/>
</dbReference>
<evidence type="ECO:0000313" key="10">
    <source>
        <dbReference type="EMBL" id="GAO98612.1"/>
    </source>
</evidence>
<dbReference type="OrthoDB" id="19865at2"/>
<keyword evidence="6" id="KW-0029">Amino-acid transport</keyword>
<feature type="transmembrane region" description="Helical" evidence="9">
    <location>
        <begin position="147"/>
        <end position="167"/>
    </location>
</feature>
<dbReference type="PANTHER" id="PTHR46997">
    <property type="entry name" value="LOW AFFINITY TRYPTOPHAN PERMEASE-RELATED"/>
    <property type="match status" value="1"/>
</dbReference>
<feature type="transmembrane region" description="Helical" evidence="9">
    <location>
        <begin position="33"/>
        <end position="56"/>
    </location>
</feature>
<feature type="transmembrane region" description="Helical" evidence="9">
    <location>
        <begin position="384"/>
        <end position="406"/>
    </location>
</feature>
<keyword evidence="11" id="KW-1185">Reference proteome</keyword>
<evidence type="ECO:0000256" key="3">
    <source>
        <dbReference type="ARBA" id="ARBA00022475"/>
    </source>
</evidence>
<comment type="caution">
    <text evidence="10">The sequence shown here is derived from an EMBL/GenBank/DDBJ whole genome shotgun (WGS) entry which is preliminary data.</text>
</comment>
<evidence type="ECO:0000256" key="4">
    <source>
        <dbReference type="ARBA" id="ARBA00022519"/>
    </source>
</evidence>
<evidence type="ECO:0000256" key="6">
    <source>
        <dbReference type="ARBA" id="ARBA00022970"/>
    </source>
</evidence>
<evidence type="ECO:0000256" key="7">
    <source>
        <dbReference type="ARBA" id="ARBA00022989"/>
    </source>
</evidence>
<feature type="transmembrane region" description="Helical" evidence="9">
    <location>
        <begin position="278"/>
        <end position="303"/>
    </location>
</feature>
<evidence type="ECO:0000256" key="2">
    <source>
        <dbReference type="ARBA" id="ARBA00022448"/>
    </source>
</evidence>
<name>A0A0K8MDR1_9PROT</name>